<name>A0ABU6ZN17_9FABA</name>
<gene>
    <name evidence="1" type="ORF">PIB30_073523</name>
</gene>
<evidence type="ECO:0000313" key="2">
    <source>
        <dbReference type="Proteomes" id="UP001341840"/>
    </source>
</evidence>
<keyword evidence="2" id="KW-1185">Reference proteome</keyword>
<dbReference type="Proteomes" id="UP001341840">
    <property type="component" value="Unassembled WGS sequence"/>
</dbReference>
<comment type="caution">
    <text evidence="1">The sequence shown here is derived from an EMBL/GenBank/DDBJ whole genome shotgun (WGS) entry which is preliminary data.</text>
</comment>
<reference evidence="1 2" key="1">
    <citation type="journal article" date="2023" name="Plants (Basel)">
        <title>Bridging the Gap: Combining Genomics and Transcriptomics Approaches to Understand Stylosanthes scabra, an Orphan Legume from the Brazilian Caatinga.</title>
        <authorList>
            <person name="Ferreira-Neto J.R.C."/>
            <person name="da Silva M.D."/>
            <person name="Binneck E."/>
            <person name="de Melo N.F."/>
            <person name="da Silva R.H."/>
            <person name="de Melo A.L.T.M."/>
            <person name="Pandolfi V."/>
            <person name="Bustamante F.O."/>
            <person name="Brasileiro-Vidal A.C."/>
            <person name="Benko-Iseppon A.M."/>
        </authorList>
    </citation>
    <scope>NUCLEOTIDE SEQUENCE [LARGE SCALE GENOMIC DNA]</scope>
    <source>
        <tissue evidence="1">Leaves</tissue>
    </source>
</reference>
<feature type="non-terminal residue" evidence="1">
    <location>
        <position position="1"/>
    </location>
</feature>
<accession>A0ABU6ZN17</accession>
<protein>
    <submittedName>
        <fullName evidence="1">Uncharacterized protein</fullName>
    </submittedName>
</protein>
<evidence type="ECO:0000313" key="1">
    <source>
        <dbReference type="EMBL" id="MED6223388.1"/>
    </source>
</evidence>
<dbReference type="EMBL" id="JASCZI010272754">
    <property type="protein sequence ID" value="MED6223388.1"/>
    <property type="molecule type" value="Genomic_DNA"/>
</dbReference>
<sequence>DQLQVVLTGETLAKLAELRYQLDRWPNIRVHEMGVDKAMHTLGTESRAEMMVADPAAELPVGERGEDGGQRGRIVISQEILNEWQFSC</sequence>
<proteinExistence type="predicted"/>
<organism evidence="1 2">
    <name type="scientific">Stylosanthes scabra</name>
    <dbReference type="NCBI Taxonomy" id="79078"/>
    <lineage>
        <taxon>Eukaryota</taxon>
        <taxon>Viridiplantae</taxon>
        <taxon>Streptophyta</taxon>
        <taxon>Embryophyta</taxon>
        <taxon>Tracheophyta</taxon>
        <taxon>Spermatophyta</taxon>
        <taxon>Magnoliopsida</taxon>
        <taxon>eudicotyledons</taxon>
        <taxon>Gunneridae</taxon>
        <taxon>Pentapetalae</taxon>
        <taxon>rosids</taxon>
        <taxon>fabids</taxon>
        <taxon>Fabales</taxon>
        <taxon>Fabaceae</taxon>
        <taxon>Papilionoideae</taxon>
        <taxon>50 kb inversion clade</taxon>
        <taxon>dalbergioids sensu lato</taxon>
        <taxon>Dalbergieae</taxon>
        <taxon>Pterocarpus clade</taxon>
        <taxon>Stylosanthes</taxon>
    </lineage>
</organism>